<protein>
    <submittedName>
        <fullName evidence="2">Uncharacterized protein</fullName>
    </submittedName>
</protein>
<sequence length="268" mass="28661">MMKQFKPSMGLICATPYPGNIQESFQNENLFRSLKQVLLNRRGYGIALFGPSGGLAPGTGMVFVPMPATAGKSSPIVERMLIVMIFNRMPIPSEVLGLPANPNTNAGPTQNLAQAQNIMQPGPSGMTGAPTSIPLQQGTPNMANLQAYLQQQQQNRAMANANNNQMQQGQRQGPIPQNLNLNAQGGPGNPLDVNRFLMNLQQAQQQQQQQQLNQAQGGIMGGFNMGVPAQQQQQMGHNRQPSGGLTQSQLAALMHGMQQPPNAGQGGT</sequence>
<gene>
    <name evidence="2" type="ORF">M422DRAFT_275957</name>
</gene>
<dbReference type="EMBL" id="KN837670">
    <property type="protein sequence ID" value="KIJ23450.1"/>
    <property type="molecule type" value="Genomic_DNA"/>
</dbReference>
<feature type="compositionally biased region" description="Low complexity" evidence="1">
    <location>
        <begin position="162"/>
        <end position="173"/>
    </location>
</feature>
<organism evidence="2 3">
    <name type="scientific">Sphaerobolus stellatus (strain SS14)</name>
    <dbReference type="NCBI Taxonomy" id="990650"/>
    <lineage>
        <taxon>Eukaryota</taxon>
        <taxon>Fungi</taxon>
        <taxon>Dikarya</taxon>
        <taxon>Basidiomycota</taxon>
        <taxon>Agaricomycotina</taxon>
        <taxon>Agaricomycetes</taxon>
        <taxon>Phallomycetidae</taxon>
        <taxon>Geastrales</taxon>
        <taxon>Sphaerobolaceae</taxon>
        <taxon>Sphaerobolus</taxon>
    </lineage>
</organism>
<evidence type="ECO:0000313" key="2">
    <source>
        <dbReference type="EMBL" id="KIJ23450.1"/>
    </source>
</evidence>
<accession>A0A0C9UE75</accession>
<dbReference type="HOGENOM" id="CLU_1038897_0_0_1"/>
<name>A0A0C9UE75_SPHS4</name>
<keyword evidence="3" id="KW-1185">Reference proteome</keyword>
<reference evidence="2 3" key="1">
    <citation type="submission" date="2014-06" db="EMBL/GenBank/DDBJ databases">
        <title>Evolutionary Origins and Diversification of the Mycorrhizal Mutualists.</title>
        <authorList>
            <consortium name="DOE Joint Genome Institute"/>
            <consortium name="Mycorrhizal Genomics Consortium"/>
            <person name="Kohler A."/>
            <person name="Kuo A."/>
            <person name="Nagy L.G."/>
            <person name="Floudas D."/>
            <person name="Copeland A."/>
            <person name="Barry K.W."/>
            <person name="Cichocki N."/>
            <person name="Veneault-Fourrey C."/>
            <person name="LaButti K."/>
            <person name="Lindquist E.A."/>
            <person name="Lipzen A."/>
            <person name="Lundell T."/>
            <person name="Morin E."/>
            <person name="Murat C."/>
            <person name="Riley R."/>
            <person name="Ohm R."/>
            <person name="Sun H."/>
            <person name="Tunlid A."/>
            <person name="Henrissat B."/>
            <person name="Grigoriev I.V."/>
            <person name="Hibbett D.S."/>
            <person name="Martin F."/>
        </authorList>
    </citation>
    <scope>NUCLEOTIDE SEQUENCE [LARGE SCALE GENOMIC DNA]</scope>
    <source>
        <strain evidence="2 3">SS14</strain>
    </source>
</reference>
<dbReference type="Proteomes" id="UP000054279">
    <property type="component" value="Unassembled WGS sequence"/>
</dbReference>
<evidence type="ECO:0000313" key="3">
    <source>
        <dbReference type="Proteomes" id="UP000054279"/>
    </source>
</evidence>
<evidence type="ECO:0000256" key="1">
    <source>
        <dbReference type="SAM" id="MobiDB-lite"/>
    </source>
</evidence>
<dbReference type="AlphaFoldDB" id="A0A0C9UE75"/>
<proteinExistence type="predicted"/>
<feature type="region of interest" description="Disordered" evidence="1">
    <location>
        <begin position="162"/>
        <end position="191"/>
    </location>
</feature>